<keyword evidence="8" id="KW-0732">Signal</keyword>
<dbReference type="Proteomes" id="UP000593567">
    <property type="component" value="Unassembled WGS sequence"/>
</dbReference>
<dbReference type="PIRSF" id="PIRSF002419">
    <property type="entry name" value="Tetraspanin"/>
    <property type="match status" value="1"/>
</dbReference>
<evidence type="ECO:0000256" key="7">
    <source>
        <dbReference type="RuleBase" id="RU361218"/>
    </source>
</evidence>
<dbReference type="InterPro" id="IPR018499">
    <property type="entry name" value="Tetraspanin/Peripherin"/>
</dbReference>
<evidence type="ECO:0000256" key="8">
    <source>
        <dbReference type="SAM" id="SignalP"/>
    </source>
</evidence>
<feature type="transmembrane region" description="Helical" evidence="7">
    <location>
        <begin position="218"/>
        <end position="243"/>
    </location>
</feature>
<evidence type="ECO:0000256" key="4">
    <source>
        <dbReference type="ARBA" id="ARBA00022989"/>
    </source>
</evidence>
<proteinExistence type="inferred from homology"/>
<protein>
    <recommendedName>
        <fullName evidence="7">Tetraspanin</fullName>
    </recommendedName>
</protein>
<dbReference type="PRINTS" id="PR00259">
    <property type="entry name" value="TMFOUR"/>
</dbReference>
<evidence type="ECO:0000313" key="9">
    <source>
        <dbReference type="EMBL" id="KAF6031821.1"/>
    </source>
</evidence>
<dbReference type="GO" id="GO:0005886">
    <property type="term" value="C:plasma membrane"/>
    <property type="evidence" value="ECO:0007669"/>
    <property type="project" value="TreeGrafter"/>
</dbReference>
<keyword evidence="3 7" id="KW-0812">Transmembrane</keyword>
<feature type="transmembrane region" description="Helical" evidence="7">
    <location>
        <begin position="41"/>
        <end position="62"/>
    </location>
</feature>
<organism evidence="9 10">
    <name type="scientific">Bugula neritina</name>
    <name type="common">Brown bryozoan</name>
    <name type="synonym">Sertularia neritina</name>
    <dbReference type="NCBI Taxonomy" id="10212"/>
    <lineage>
        <taxon>Eukaryota</taxon>
        <taxon>Metazoa</taxon>
        <taxon>Spiralia</taxon>
        <taxon>Lophotrochozoa</taxon>
        <taxon>Bryozoa</taxon>
        <taxon>Gymnolaemata</taxon>
        <taxon>Cheilostomatida</taxon>
        <taxon>Flustrina</taxon>
        <taxon>Buguloidea</taxon>
        <taxon>Bugulidae</taxon>
        <taxon>Bugula</taxon>
    </lineage>
</organism>
<feature type="transmembrane region" description="Helical" evidence="7">
    <location>
        <begin position="74"/>
        <end position="95"/>
    </location>
</feature>
<dbReference type="PANTHER" id="PTHR19282:SF544">
    <property type="entry name" value="TETRASPANIN"/>
    <property type="match status" value="1"/>
</dbReference>
<dbReference type="InterPro" id="IPR008952">
    <property type="entry name" value="Tetraspanin_EC2_sf"/>
</dbReference>
<feature type="chain" id="PRO_5029846245" description="Tetraspanin" evidence="8">
    <location>
        <begin position="18"/>
        <end position="255"/>
    </location>
</feature>
<evidence type="ECO:0000256" key="3">
    <source>
        <dbReference type="ARBA" id="ARBA00022692"/>
    </source>
</evidence>
<dbReference type="Pfam" id="PF00335">
    <property type="entry name" value="Tetraspanin"/>
    <property type="match status" value="1"/>
</dbReference>
<evidence type="ECO:0000256" key="5">
    <source>
        <dbReference type="ARBA" id="ARBA00023136"/>
    </source>
</evidence>
<dbReference type="AlphaFoldDB" id="A0A7J7K1I1"/>
<keyword evidence="10" id="KW-1185">Reference proteome</keyword>
<dbReference type="SUPFAM" id="SSF48652">
    <property type="entry name" value="Tetraspanin"/>
    <property type="match status" value="1"/>
</dbReference>
<dbReference type="OrthoDB" id="2014092at2759"/>
<comment type="caution">
    <text evidence="9">The sequence shown here is derived from an EMBL/GenBank/DDBJ whole genome shotgun (WGS) entry which is preliminary data.</text>
</comment>
<reference evidence="9" key="1">
    <citation type="submission" date="2020-06" db="EMBL/GenBank/DDBJ databases">
        <title>Draft genome of Bugula neritina, a colonial animal packing powerful symbionts and potential medicines.</title>
        <authorList>
            <person name="Rayko M."/>
        </authorList>
    </citation>
    <scope>NUCLEOTIDE SEQUENCE [LARGE SCALE GENOMIC DNA]</scope>
    <source>
        <strain evidence="9">Kwan_BN1</strain>
    </source>
</reference>
<keyword evidence="5 7" id="KW-0472">Membrane</keyword>
<feature type="disulfide bond" evidence="6">
    <location>
        <begin position="135"/>
        <end position="153"/>
    </location>
</feature>
<sequence length="255" mass="28161">MLFWLISWVLIAIGIWAYFATQQYNSGTSDTKSLFDIFFDISLLFIIFGSVIFLLAFLGAIGSLRENTCLLKTFAAFLIIIFLAEVAIVIAVFALSATVRLKLQDILKEEAVRDYRDNINTQNVIDWFQETFECCGVGSTGYKIWEENKYFNCSSQGFEACSVPYSCCIDPYTFDSEVANTRCGAGVLEDTVSQAEAAAIIHTNGCVDAAIQTAKDNMFLIGGVGVGIVIPQLLGILLAKILWSQIEDQKARWGG</sequence>
<keyword evidence="4 7" id="KW-1133">Transmembrane helix</keyword>
<dbReference type="EMBL" id="VXIV02001560">
    <property type="protein sequence ID" value="KAF6031821.1"/>
    <property type="molecule type" value="Genomic_DNA"/>
</dbReference>
<keyword evidence="6" id="KW-1015">Disulfide bond</keyword>
<evidence type="ECO:0000256" key="6">
    <source>
        <dbReference type="PIRSR" id="PIRSR002419-1"/>
    </source>
</evidence>
<gene>
    <name evidence="9" type="ORF">EB796_009880</name>
</gene>
<evidence type="ECO:0000313" key="10">
    <source>
        <dbReference type="Proteomes" id="UP000593567"/>
    </source>
</evidence>
<comment type="subcellular location">
    <subcellularLocation>
        <location evidence="1 7">Membrane</location>
        <topology evidence="1 7">Multi-pass membrane protein</topology>
    </subcellularLocation>
</comment>
<dbReference type="Gene3D" id="1.10.1450.10">
    <property type="entry name" value="Tetraspanin"/>
    <property type="match status" value="1"/>
</dbReference>
<evidence type="ECO:0000256" key="1">
    <source>
        <dbReference type="ARBA" id="ARBA00004141"/>
    </source>
</evidence>
<comment type="caution">
    <text evidence="7">Lacks conserved residue(s) required for the propagation of feature annotation.</text>
</comment>
<name>A0A7J7K1I1_BUGNE</name>
<comment type="similarity">
    <text evidence="2 7">Belongs to the tetraspanin (TM4SF) family.</text>
</comment>
<dbReference type="InterPro" id="IPR000301">
    <property type="entry name" value="Tetraspanin_animals"/>
</dbReference>
<accession>A0A7J7K1I1</accession>
<feature type="signal peptide" evidence="8">
    <location>
        <begin position="1"/>
        <end position="17"/>
    </location>
</feature>
<evidence type="ECO:0000256" key="2">
    <source>
        <dbReference type="ARBA" id="ARBA00006840"/>
    </source>
</evidence>
<dbReference type="PANTHER" id="PTHR19282">
    <property type="entry name" value="TETRASPANIN"/>
    <property type="match status" value="1"/>
</dbReference>